<dbReference type="Pfam" id="PF13649">
    <property type="entry name" value="Methyltransf_25"/>
    <property type="match status" value="1"/>
</dbReference>
<comment type="caution">
    <text evidence="3">The sequence shown here is derived from an EMBL/GenBank/DDBJ whole genome shotgun (WGS) entry which is preliminary data.</text>
</comment>
<dbReference type="SUPFAM" id="SSF53335">
    <property type="entry name" value="S-adenosyl-L-methionine-dependent methyltransferases"/>
    <property type="match status" value="1"/>
</dbReference>
<feature type="region of interest" description="Disordered" evidence="1">
    <location>
        <begin position="59"/>
        <end position="79"/>
    </location>
</feature>
<dbReference type="Gene3D" id="3.40.50.150">
    <property type="entry name" value="Vaccinia Virus protein VP39"/>
    <property type="match status" value="1"/>
</dbReference>
<name>A0AB34G1Q6_9HYPO</name>
<keyword evidence="4" id="KW-1185">Reference proteome</keyword>
<dbReference type="PANTHER" id="PTHR42912:SF83">
    <property type="entry name" value="METHYLTRANSFERASE TYPE 11 DOMAIN-CONTAINING PROTEIN"/>
    <property type="match status" value="1"/>
</dbReference>
<dbReference type="EMBL" id="JAQHRD010000002">
    <property type="protein sequence ID" value="KAJ6444916.1"/>
    <property type="molecule type" value="Genomic_DNA"/>
</dbReference>
<feature type="domain" description="Methyltransferase" evidence="2">
    <location>
        <begin position="113"/>
        <end position="217"/>
    </location>
</feature>
<gene>
    <name evidence="3" type="ORF">O9K51_03318</name>
</gene>
<evidence type="ECO:0000256" key="1">
    <source>
        <dbReference type="SAM" id="MobiDB-lite"/>
    </source>
</evidence>
<dbReference type="GO" id="GO:0008168">
    <property type="term" value="F:methyltransferase activity"/>
    <property type="evidence" value="ECO:0007669"/>
    <property type="project" value="TreeGrafter"/>
</dbReference>
<organism evidence="3 4">
    <name type="scientific">Purpureocillium lavendulum</name>
    <dbReference type="NCBI Taxonomy" id="1247861"/>
    <lineage>
        <taxon>Eukaryota</taxon>
        <taxon>Fungi</taxon>
        <taxon>Dikarya</taxon>
        <taxon>Ascomycota</taxon>
        <taxon>Pezizomycotina</taxon>
        <taxon>Sordariomycetes</taxon>
        <taxon>Hypocreomycetidae</taxon>
        <taxon>Hypocreales</taxon>
        <taxon>Ophiocordycipitaceae</taxon>
        <taxon>Purpureocillium</taxon>
    </lineage>
</organism>
<reference evidence="3" key="1">
    <citation type="submission" date="2023-01" db="EMBL/GenBank/DDBJ databases">
        <title>The growth and conidiation of Purpureocillium lavendulum are regulated by nitrogen source and histone H3K14 acetylation.</title>
        <authorList>
            <person name="Tang P."/>
            <person name="Han J."/>
            <person name="Zhang C."/>
            <person name="Tang P."/>
            <person name="Qi F."/>
            <person name="Zhang K."/>
            <person name="Liang L."/>
        </authorList>
    </citation>
    <scope>NUCLEOTIDE SEQUENCE</scope>
    <source>
        <strain evidence="3">YMF1.00683</strain>
    </source>
</reference>
<dbReference type="PANTHER" id="PTHR42912">
    <property type="entry name" value="METHYLTRANSFERASE"/>
    <property type="match status" value="1"/>
</dbReference>
<protein>
    <submittedName>
        <fullName evidence="3">Short-chain dehydrogenase</fullName>
    </submittedName>
</protein>
<dbReference type="InterPro" id="IPR029063">
    <property type="entry name" value="SAM-dependent_MTases_sf"/>
</dbReference>
<sequence>MIMSNIVVASSFIIINRKALLSTTLRTRSNLAPGTTRRMATDASLADAAAALSEHYRGAASRTSAAEERSQAARASGEKSLMGGLAAPLLEQMGLSSSGPPQQQQQQQAIRLLDSACGPGVFTREVQAALGATEQGRRTLARSRFVCADSAPGLVEAARRRIEEEGWVNAEAMVADAMDTGLPADEFTHVAITLGLHLIPDPDAVLEDVKRVLQPGGMFGATTFPASNAGRFWYADMRAALASLPFAAPPLPDPMPMQVHTRGRWYDAAWAAAHLAASGFRDVRVRVVPGRHRVEGAEAWLRAFGGMLPWVMATWWPAALRRAHGEDEVRGLVRRFLEDKYGGGGWDVEWEVMSMTAVVDKAASTEA</sequence>
<evidence type="ECO:0000313" key="3">
    <source>
        <dbReference type="EMBL" id="KAJ6444916.1"/>
    </source>
</evidence>
<evidence type="ECO:0000259" key="2">
    <source>
        <dbReference type="Pfam" id="PF13649"/>
    </source>
</evidence>
<dbReference type="Proteomes" id="UP001163105">
    <property type="component" value="Unassembled WGS sequence"/>
</dbReference>
<dbReference type="InterPro" id="IPR041698">
    <property type="entry name" value="Methyltransf_25"/>
</dbReference>
<proteinExistence type="predicted"/>
<dbReference type="AlphaFoldDB" id="A0AB34G1Q6"/>
<dbReference type="InterPro" id="IPR050508">
    <property type="entry name" value="Methyltransf_Superfamily"/>
</dbReference>
<accession>A0AB34G1Q6</accession>
<dbReference type="CDD" id="cd02440">
    <property type="entry name" value="AdoMet_MTases"/>
    <property type="match status" value="1"/>
</dbReference>
<evidence type="ECO:0000313" key="4">
    <source>
        <dbReference type="Proteomes" id="UP001163105"/>
    </source>
</evidence>